<evidence type="ECO:0000313" key="1">
    <source>
        <dbReference type="EMBL" id="CAF0905977.1"/>
    </source>
</evidence>
<reference evidence="1" key="1">
    <citation type="submission" date="2021-02" db="EMBL/GenBank/DDBJ databases">
        <authorList>
            <person name="Nowell W R."/>
        </authorList>
    </citation>
    <scope>NUCLEOTIDE SEQUENCE</scope>
    <source>
        <strain evidence="1">Ploen Becks lab</strain>
    </source>
</reference>
<name>A0A814A1B4_9BILA</name>
<dbReference type="AlphaFoldDB" id="A0A814A1B4"/>
<evidence type="ECO:0000313" key="2">
    <source>
        <dbReference type="Proteomes" id="UP000663879"/>
    </source>
</evidence>
<keyword evidence="2" id="KW-1185">Reference proteome</keyword>
<proteinExistence type="predicted"/>
<dbReference type="EMBL" id="CAJNOC010001997">
    <property type="protein sequence ID" value="CAF0905977.1"/>
    <property type="molecule type" value="Genomic_DNA"/>
</dbReference>
<sequence>MAELTRPFTGHQTLLRMFPIVHPETFVEFAAHLYRVIGPIQYFRIMEENERPNTVVFVKFYNNHHHIDLFDFVYASPDFQFENEWHRLQVRVNADRSRIETNVDFPNMFVYVRSRDPRNLVPLWSRLVSKEEIVRLNGFNVDDTIGVPASPLINVDDEVDYSDIDWLFKETVEMDLVNVQASPRVTLKRGGIVL</sequence>
<protein>
    <submittedName>
        <fullName evidence="1">Uncharacterized protein</fullName>
    </submittedName>
</protein>
<dbReference type="OrthoDB" id="10146391at2759"/>
<dbReference type="Proteomes" id="UP000663879">
    <property type="component" value="Unassembled WGS sequence"/>
</dbReference>
<gene>
    <name evidence="1" type="ORF">OXX778_LOCUS11647</name>
</gene>
<comment type="caution">
    <text evidence="1">The sequence shown here is derived from an EMBL/GenBank/DDBJ whole genome shotgun (WGS) entry which is preliminary data.</text>
</comment>
<organism evidence="1 2">
    <name type="scientific">Brachionus calyciflorus</name>
    <dbReference type="NCBI Taxonomy" id="104777"/>
    <lineage>
        <taxon>Eukaryota</taxon>
        <taxon>Metazoa</taxon>
        <taxon>Spiralia</taxon>
        <taxon>Gnathifera</taxon>
        <taxon>Rotifera</taxon>
        <taxon>Eurotatoria</taxon>
        <taxon>Monogononta</taxon>
        <taxon>Pseudotrocha</taxon>
        <taxon>Ploima</taxon>
        <taxon>Brachionidae</taxon>
        <taxon>Brachionus</taxon>
    </lineage>
</organism>
<accession>A0A814A1B4</accession>